<proteinExistence type="predicted"/>
<dbReference type="Proteomes" id="UP000095419">
    <property type="component" value="Unassembled WGS sequence"/>
</dbReference>
<reference evidence="3 5" key="2">
    <citation type="journal article" date="2019" name="Nat. Med.">
        <title>A library of human gut bacterial isolates paired with longitudinal multiomics data enables mechanistic microbiome research.</title>
        <authorList>
            <person name="Poyet M."/>
            <person name="Groussin M."/>
            <person name="Gibbons S.M."/>
            <person name="Avila-Pacheco J."/>
            <person name="Jiang X."/>
            <person name="Kearney S.M."/>
            <person name="Perrotta A.R."/>
            <person name="Berdy B."/>
            <person name="Zhao S."/>
            <person name="Lieberman T.D."/>
            <person name="Swanson P.K."/>
            <person name="Smith M."/>
            <person name="Roesemann S."/>
            <person name="Alexander J.E."/>
            <person name="Rich S.A."/>
            <person name="Livny J."/>
            <person name="Vlamakis H."/>
            <person name="Clish C."/>
            <person name="Bullock K."/>
            <person name="Deik A."/>
            <person name="Scott J."/>
            <person name="Pierce K.A."/>
            <person name="Xavier R.J."/>
            <person name="Alm E.J."/>
        </authorList>
    </citation>
    <scope>NUCLEOTIDE SEQUENCE [LARGE SCALE GENOMIC DNA]</scope>
    <source>
        <strain evidence="3 5">BIOML-A19</strain>
    </source>
</reference>
<dbReference type="EMBL" id="CYZF01000005">
    <property type="protein sequence ID" value="CUO63935.1"/>
    <property type="molecule type" value="Genomic_DNA"/>
</dbReference>
<protein>
    <recommendedName>
        <fullName evidence="6">DUF3575 domain-containing protein</fullName>
    </recommendedName>
</protein>
<keyword evidence="1" id="KW-0732">Signal</keyword>
<dbReference type="RefSeq" id="WP_057088241.1">
    <property type="nucleotide sequence ID" value="NZ_CYZF01000005.1"/>
</dbReference>
<reference evidence="2 4" key="1">
    <citation type="submission" date="2015-09" db="EMBL/GenBank/DDBJ databases">
        <authorList>
            <consortium name="Pathogen Informatics"/>
        </authorList>
    </citation>
    <scope>NUCLEOTIDE SEQUENCE [LARGE SCALE GENOMIC DNA]</scope>
    <source>
        <strain evidence="2 4">2789STDY5608791</strain>
    </source>
</reference>
<evidence type="ECO:0000313" key="3">
    <source>
        <dbReference type="EMBL" id="KAB4187898.1"/>
    </source>
</evidence>
<name>A0A174GTV4_BACUN</name>
<dbReference type="EMBL" id="WCTY01000002">
    <property type="protein sequence ID" value="KAB4187898.1"/>
    <property type="molecule type" value="Genomic_DNA"/>
</dbReference>
<evidence type="ECO:0000313" key="4">
    <source>
        <dbReference type="Proteomes" id="UP000095419"/>
    </source>
</evidence>
<evidence type="ECO:0000313" key="2">
    <source>
        <dbReference type="EMBL" id="CUO63935.1"/>
    </source>
</evidence>
<accession>A0A174GTV4</accession>
<gene>
    <name evidence="2" type="ORF">ERS417307_02095</name>
    <name evidence="3" type="ORF">GAQ44_01100</name>
</gene>
<feature type="chain" id="PRO_5036301805" description="DUF3575 domain-containing protein" evidence="1">
    <location>
        <begin position="19"/>
        <end position="222"/>
    </location>
</feature>
<dbReference type="AlphaFoldDB" id="A0A174GTV4"/>
<evidence type="ECO:0000256" key="1">
    <source>
        <dbReference type="SAM" id="SignalP"/>
    </source>
</evidence>
<dbReference type="Proteomes" id="UP000487221">
    <property type="component" value="Unassembled WGS sequence"/>
</dbReference>
<evidence type="ECO:0000313" key="5">
    <source>
        <dbReference type="Proteomes" id="UP000487221"/>
    </source>
</evidence>
<organism evidence="2 4">
    <name type="scientific">Bacteroides uniformis</name>
    <dbReference type="NCBI Taxonomy" id="820"/>
    <lineage>
        <taxon>Bacteria</taxon>
        <taxon>Pseudomonadati</taxon>
        <taxon>Bacteroidota</taxon>
        <taxon>Bacteroidia</taxon>
        <taxon>Bacteroidales</taxon>
        <taxon>Bacteroidaceae</taxon>
        <taxon>Bacteroides</taxon>
    </lineage>
</organism>
<evidence type="ECO:0008006" key="6">
    <source>
        <dbReference type="Google" id="ProtNLM"/>
    </source>
</evidence>
<feature type="signal peptide" evidence="1">
    <location>
        <begin position="1"/>
        <end position="18"/>
    </location>
</feature>
<sequence length="222" mass="25580">MKRLLTLVLLGIGMIANAQNLELGLRDNQYVHVCYIKGNRHKWIVGYEQSLLNVAVREQSGKTFVGYHYSDNYWQAYGTVYYGSEYTGNWHTYGTLLHGGYQRKWFGLALELNMNKDSGLDFQYNYDVQASVSIWQHDGNVRFISRKCRKEKTERLSQRADICVSFGNIPEFRNNVRNLRAGIKLANGNLWVLPEICIPSIGGNNIGKDYIRVLCNLGWTIR</sequence>